<evidence type="ECO:0000259" key="10">
    <source>
        <dbReference type="Pfam" id="PF16019"/>
    </source>
</evidence>
<dbReference type="GO" id="GO:0000981">
    <property type="term" value="F:DNA-binding transcription factor activity, RNA polymerase II-specific"/>
    <property type="evidence" value="ECO:0007669"/>
    <property type="project" value="TreeGrafter"/>
</dbReference>
<reference evidence="11" key="3">
    <citation type="submission" date="2025-09" db="UniProtKB">
        <authorList>
            <consortium name="Ensembl"/>
        </authorList>
    </citation>
    <scope>IDENTIFICATION</scope>
</reference>
<comment type="similarity">
    <text evidence="2">Belongs to the AXUD1 family.</text>
</comment>
<dbReference type="PANTHER" id="PTHR13580:SF6">
    <property type="entry name" value="CYSTEINE_SERINE-RICH NUCLEAR PROTEIN 2"/>
    <property type="match status" value="1"/>
</dbReference>
<reference evidence="11" key="2">
    <citation type="submission" date="2025-08" db="UniProtKB">
        <authorList>
            <consortium name="Ensembl"/>
        </authorList>
    </citation>
    <scope>IDENTIFICATION</scope>
</reference>
<dbReference type="AlphaFoldDB" id="A0A4W5N6S8"/>
<reference evidence="12" key="1">
    <citation type="submission" date="2018-06" db="EMBL/GenBank/DDBJ databases">
        <title>Genome assembly of Danube salmon.</title>
        <authorList>
            <person name="Macqueen D.J."/>
            <person name="Gundappa M.K."/>
        </authorList>
    </citation>
    <scope>NUCLEOTIDE SEQUENCE [LARGE SCALE GENOMIC DNA]</scope>
</reference>
<dbReference type="PANTHER" id="PTHR13580">
    <property type="entry name" value="TGF-BETA INDUCED APOPTOSIS PROTEIN"/>
    <property type="match status" value="1"/>
</dbReference>
<evidence type="ECO:0000256" key="3">
    <source>
        <dbReference type="ARBA" id="ARBA00022703"/>
    </source>
</evidence>
<organism evidence="11 12">
    <name type="scientific">Hucho hucho</name>
    <name type="common">huchen</name>
    <dbReference type="NCBI Taxonomy" id="62062"/>
    <lineage>
        <taxon>Eukaryota</taxon>
        <taxon>Metazoa</taxon>
        <taxon>Chordata</taxon>
        <taxon>Craniata</taxon>
        <taxon>Vertebrata</taxon>
        <taxon>Euteleostomi</taxon>
        <taxon>Actinopterygii</taxon>
        <taxon>Neopterygii</taxon>
        <taxon>Teleostei</taxon>
        <taxon>Protacanthopterygii</taxon>
        <taxon>Salmoniformes</taxon>
        <taxon>Salmonidae</taxon>
        <taxon>Salmoninae</taxon>
        <taxon>Hucho</taxon>
    </lineage>
</organism>
<evidence type="ECO:0000256" key="7">
    <source>
        <dbReference type="ARBA" id="ARBA00023163"/>
    </source>
</evidence>
<comment type="subcellular location">
    <subcellularLocation>
        <location evidence="1">Nucleus</location>
    </subcellularLocation>
</comment>
<dbReference type="STRING" id="62062.ENSHHUP00000047281"/>
<feature type="compositionally biased region" description="Low complexity" evidence="9">
    <location>
        <begin position="34"/>
        <end position="43"/>
    </location>
</feature>
<keyword evidence="3" id="KW-0053">Apoptosis</keyword>
<keyword evidence="7" id="KW-0804">Transcription</keyword>
<dbReference type="GO" id="GO:0006915">
    <property type="term" value="P:apoptotic process"/>
    <property type="evidence" value="ECO:0007669"/>
    <property type="project" value="UniProtKB-KW"/>
</dbReference>
<proteinExistence type="inferred from homology"/>
<dbReference type="Proteomes" id="UP000314982">
    <property type="component" value="Unassembled WGS sequence"/>
</dbReference>
<protein>
    <recommendedName>
        <fullName evidence="10">Cysteine/serine-rich nuclear protein N-terminal domain-containing protein</fullName>
    </recommendedName>
</protein>
<feature type="domain" description="Cysteine/serine-rich nuclear protein N-terminal" evidence="10">
    <location>
        <begin position="67"/>
        <end position="145"/>
    </location>
</feature>
<keyword evidence="8" id="KW-0539">Nucleus</keyword>
<dbReference type="GeneTree" id="ENSGT00950000183072"/>
<keyword evidence="5" id="KW-0238">DNA-binding</keyword>
<evidence type="ECO:0000256" key="4">
    <source>
        <dbReference type="ARBA" id="ARBA00023015"/>
    </source>
</evidence>
<feature type="compositionally biased region" description="Polar residues" evidence="9">
    <location>
        <begin position="45"/>
        <end position="56"/>
    </location>
</feature>
<name>A0A4W5N6S8_9TELE</name>
<sequence>MEAVSSLSLKRRFEEVDGGSPYSTPKDSDDEISSSDSADSCDSLNPPSSTALTPTSILRRHKPSQGRKRVRFDVVTVYYFPRRQGFTSVPSQGGSSLGMARHHCSIRRYTLGEFVREQETSHRHTLRQHLRQEKLNARKIKVRSSIGHSERPESVMVLI</sequence>
<dbReference type="InterPro" id="IPR031972">
    <property type="entry name" value="CSRNP_N"/>
</dbReference>
<evidence type="ECO:0000256" key="1">
    <source>
        <dbReference type="ARBA" id="ARBA00004123"/>
    </source>
</evidence>
<accession>A0A4W5N6S8</accession>
<dbReference type="GO" id="GO:0005634">
    <property type="term" value="C:nucleus"/>
    <property type="evidence" value="ECO:0007669"/>
    <property type="project" value="UniProtKB-SubCell"/>
</dbReference>
<keyword evidence="6" id="KW-0010">Activator</keyword>
<evidence type="ECO:0000256" key="9">
    <source>
        <dbReference type="SAM" id="MobiDB-lite"/>
    </source>
</evidence>
<evidence type="ECO:0000256" key="5">
    <source>
        <dbReference type="ARBA" id="ARBA00023125"/>
    </source>
</evidence>
<evidence type="ECO:0000313" key="11">
    <source>
        <dbReference type="Ensembl" id="ENSHHUP00000047281.1"/>
    </source>
</evidence>
<dbReference type="Pfam" id="PF16019">
    <property type="entry name" value="CSRNP_N"/>
    <property type="match status" value="1"/>
</dbReference>
<evidence type="ECO:0000256" key="8">
    <source>
        <dbReference type="ARBA" id="ARBA00023242"/>
    </source>
</evidence>
<evidence type="ECO:0000256" key="6">
    <source>
        <dbReference type="ARBA" id="ARBA00023159"/>
    </source>
</evidence>
<dbReference type="InterPro" id="IPR023260">
    <property type="entry name" value="Cys/Ser-rich_nuc_prot"/>
</dbReference>
<keyword evidence="4" id="KW-0805">Transcription regulation</keyword>
<dbReference type="Ensembl" id="ENSHHUT00000049013.1">
    <property type="protein sequence ID" value="ENSHHUP00000047281.1"/>
    <property type="gene ID" value="ENSHHUG00000028738.1"/>
</dbReference>
<feature type="compositionally biased region" description="Basic residues" evidence="9">
    <location>
        <begin position="58"/>
        <end position="67"/>
    </location>
</feature>
<evidence type="ECO:0000256" key="2">
    <source>
        <dbReference type="ARBA" id="ARBA00008548"/>
    </source>
</evidence>
<dbReference type="GO" id="GO:0043565">
    <property type="term" value="F:sequence-specific DNA binding"/>
    <property type="evidence" value="ECO:0007669"/>
    <property type="project" value="TreeGrafter"/>
</dbReference>
<feature type="region of interest" description="Disordered" evidence="9">
    <location>
        <begin position="1"/>
        <end position="67"/>
    </location>
</feature>
<evidence type="ECO:0000313" key="12">
    <source>
        <dbReference type="Proteomes" id="UP000314982"/>
    </source>
</evidence>
<keyword evidence="12" id="KW-1185">Reference proteome</keyword>